<keyword evidence="3" id="KW-1185">Reference proteome</keyword>
<keyword evidence="1" id="KW-1133">Transmembrane helix</keyword>
<accession>A0A2K9PNN4</accession>
<evidence type="ECO:0000256" key="1">
    <source>
        <dbReference type="SAM" id="Phobius"/>
    </source>
</evidence>
<dbReference type="OrthoDB" id="1027344at2"/>
<keyword evidence="1" id="KW-0472">Membrane</keyword>
<evidence type="ECO:0000313" key="2">
    <source>
        <dbReference type="EMBL" id="AUP78645.1"/>
    </source>
</evidence>
<name>A0A2K9PNN4_9FLAO</name>
<organism evidence="2 3">
    <name type="scientific">Flavivirga eckloniae</name>
    <dbReference type="NCBI Taxonomy" id="1803846"/>
    <lineage>
        <taxon>Bacteria</taxon>
        <taxon>Pseudomonadati</taxon>
        <taxon>Bacteroidota</taxon>
        <taxon>Flavobacteriia</taxon>
        <taxon>Flavobacteriales</taxon>
        <taxon>Flavobacteriaceae</taxon>
        <taxon>Flavivirga</taxon>
    </lineage>
</organism>
<dbReference type="RefSeq" id="WP_102755300.1">
    <property type="nucleotide sequence ID" value="NZ_CP025791.1"/>
</dbReference>
<evidence type="ECO:0008006" key="4">
    <source>
        <dbReference type="Google" id="ProtNLM"/>
    </source>
</evidence>
<keyword evidence="1" id="KW-0812">Transmembrane</keyword>
<protein>
    <recommendedName>
        <fullName evidence="4">DUF4157 domain-containing protein</fullName>
    </recommendedName>
</protein>
<dbReference type="AlphaFoldDB" id="A0A2K9PNN4"/>
<dbReference type="EMBL" id="CP025791">
    <property type="protein sequence ID" value="AUP78645.1"/>
    <property type="molecule type" value="Genomic_DNA"/>
</dbReference>
<feature type="transmembrane region" description="Helical" evidence="1">
    <location>
        <begin position="49"/>
        <end position="67"/>
    </location>
</feature>
<proteinExistence type="predicted"/>
<evidence type="ECO:0000313" key="3">
    <source>
        <dbReference type="Proteomes" id="UP000235826"/>
    </source>
</evidence>
<dbReference type="Proteomes" id="UP000235826">
    <property type="component" value="Chromosome"/>
</dbReference>
<dbReference type="KEGG" id="fek:C1H87_07960"/>
<gene>
    <name evidence="2" type="ORF">C1H87_07960</name>
</gene>
<sequence>MILISKYLVPKGYTGLTIFPFVFLKSKHLRHRTVLINHERIHLRQQMEMLVFLFYFMYIVEFLVRLIQYKKWRLAYRNISFEREAYANEFNLDYLKQRSFWSFLKYLFINDV</sequence>
<reference evidence="2 3" key="1">
    <citation type="submission" date="2018-01" db="EMBL/GenBank/DDBJ databases">
        <title>Complete genome sequence of Flavivirga eckloniae ECD14 isolated from seaweed Ecklonia cava.</title>
        <authorList>
            <person name="Lee J.H."/>
            <person name="Baik K.S."/>
            <person name="Seong C.N."/>
        </authorList>
    </citation>
    <scope>NUCLEOTIDE SEQUENCE [LARGE SCALE GENOMIC DNA]</scope>
    <source>
        <strain evidence="2 3">ECD14</strain>
    </source>
</reference>